<dbReference type="GeneTree" id="ENSGT00950000185028"/>
<name>A0A452VB38_URSMA</name>
<reference evidence="1" key="1">
    <citation type="submission" date="2019-03" db="UniProtKB">
        <authorList>
            <consortium name="Ensembl"/>
        </authorList>
    </citation>
    <scope>IDENTIFICATION</scope>
</reference>
<accession>A0A452VB38</accession>
<dbReference type="Ensembl" id="ENSUMAT00000036419.1">
    <property type="protein sequence ID" value="ENSUMAP00000030810.1"/>
    <property type="gene ID" value="ENSUMAG00000022259.1"/>
</dbReference>
<evidence type="ECO:0000313" key="1">
    <source>
        <dbReference type="Ensembl" id="ENSUMAP00000030810"/>
    </source>
</evidence>
<organism evidence="1">
    <name type="scientific">Ursus maritimus</name>
    <name type="common">Polar bear</name>
    <name type="synonym">Thalarctos maritimus</name>
    <dbReference type="NCBI Taxonomy" id="29073"/>
    <lineage>
        <taxon>Eukaryota</taxon>
        <taxon>Metazoa</taxon>
        <taxon>Chordata</taxon>
        <taxon>Craniata</taxon>
        <taxon>Vertebrata</taxon>
        <taxon>Euteleostomi</taxon>
        <taxon>Mammalia</taxon>
        <taxon>Eutheria</taxon>
        <taxon>Laurasiatheria</taxon>
        <taxon>Carnivora</taxon>
        <taxon>Caniformia</taxon>
        <taxon>Ursidae</taxon>
        <taxon>Ursus</taxon>
    </lineage>
</organism>
<proteinExistence type="predicted"/>
<dbReference type="OMA" id="IGQICEM"/>
<dbReference type="AlphaFoldDB" id="A0A452VB38"/>
<sequence length="70" mass="7846">MAKPTSKDSGLKEKFRILLGLGTPRPNPRSAEGKQTEFIITADILRKCSISALVRFLFRNHQNVHQLVNG</sequence>
<protein>
    <submittedName>
        <fullName evidence="1">Uncharacterized protein</fullName>
    </submittedName>
</protein>